<protein>
    <recommendedName>
        <fullName evidence="4">Fucose-specific lectin</fullName>
    </recommendedName>
</protein>
<dbReference type="AlphaFoldDB" id="A0A9N9M1P6"/>
<dbReference type="EMBL" id="CAJVRM010000607">
    <property type="protein sequence ID" value="CAG8982402.1"/>
    <property type="molecule type" value="Genomic_DNA"/>
</dbReference>
<evidence type="ECO:0000256" key="1">
    <source>
        <dbReference type="SAM" id="Phobius"/>
    </source>
</evidence>
<feature type="transmembrane region" description="Helical" evidence="1">
    <location>
        <begin position="27"/>
        <end position="48"/>
    </location>
</feature>
<dbReference type="OrthoDB" id="5428293at2759"/>
<proteinExistence type="predicted"/>
<comment type="caution">
    <text evidence="2">The sequence shown here is derived from an EMBL/GenBank/DDBJ whole genome shotgun (WGS) entry which is preliminary data.</text>
</comment>
<keyword evidence="3" id="KW-1185">Reference proteome</keyword>
<evidence type="ECO:0000313" key="3">
    <source>
        <dbReference type="Proteomes" id="UP000701801"/>
    </source>
</evidence>
<keyword evidence="1" id="KW-1133">Transmembrane helix</keyword>
<name>A0A9N9M1P6_9HELO</name>
<reference evidence="2" key="1">
    <citation type="submission" date="2021-07" db="EMBL/GenBank/DDBJ databases">
        <authorList>
            <person name="Durling M."/>
        </authorList>
    </citation>
    <scope>NUCLEOTIDE SEQUENCE</scope>
</reference>
<keyword evidence="1" id="KW-0812">Transmembrane</keyword>
<accession>A0A9N9M1P6</accession>
<organism evidence="2 3">
    <name type="scientific">Hymenoscyphus albidus</name>
    <dbReference type="NCBI Taxonomy" id="595503"/>
    <lineage>
        <taxon>Eukaryota</taxon>
        <taxon>Fungi</taxon>
        <taxon>Dikarya</taxon>
        <taxon>Ascomycota</taxon>
        <taxon>Pezizomycotina</taxon>
        <taxon>Leotiomycetes</taxon>
        <taxon>Helotiales</taxon>
        <taxon>Helotiaceae</taxon>
        <taxon>Hymenoscyphus</taxon>
    </lineage>
</organism>
<evidence type="ECO:0008006" key="4">
    <source>
        <dbReference type="Google" id="ProtNLM"/>
    </source>
</evidence>
<evidence type="ECO:0000313" key="2">
    <source>
        <dbReference type="EMBL" id="CAG8982402.1"/>
    </source>
</evidence>
<dbReference type="Proteomes" id="UP000701801">
    <property type="component" value="Unassembled WGS sequence"/>
</dbReference>
<dbReference type="Gene3D" id="2.120.10.70">
    <property type="entry name" value="Fucose-specific lectin"/>
    <property type="match status" value="1"/>
</dbReference>
<sequence>MSPLPPPLTWTHHLRNRTRPLQPPPGLWRWIFLSTFVVLIAIAAVFAVRESTRPSPVIKNTVTVADITPTEATLAFDSFDVEGPVMGTYFSLPAERSQSFMIYGASPGRICIRNRLNGTWSPTEKCVENANPKPGTSFSIVDWLGGPTVAFITTDNFLSTLNHIPAKDNETWALSTLVDDKVPTHPLSKLASVTWTNGVMNQFYFLLAFRVLRTNGQIREYGLDDFRNREFRPGSHGDIAPALNGTFLSAARYDAIEELCYQSTNTQINCRRYANGVWGNDGYVISSTESGLPAHATFSLTTMTDPETKVDTLLAVYAKSNGAVNLVTRSFGGINSTNIGSFSSPVQISEVGVGNTCLVINSANGVVELFASNTRKIYWYSSDTNLTTWTSGVEISSI</sequence>
<keyword evidence="1" id="KW-0472">Membrane</keyword>
<gene>
    <name evidence="2" type="ORF">HYALB_00007524</name>
</gene>